<organism evidence="3 4">
    <name type="scientific">Rahnella sikkimica</name>
    <dbReference type="NCBI Taxonomy" id="1805933"/>
    <lineage>
        <taxon>Bacteria</taxon>
        <taxon>Pseudomonadati</taxon>
        <taxon>Pseudomonadota</taxon>
        <taxon>Gammaproteobacteria</taxon>
        <taxon>Enterobacterales</taxon>
        <taxon>Yersiniaceae</taxon>
        <taxon>Rahnella</taxon>
    </lineage>
</organism>
<dbReference type="OrthoDB" id="6636515at2"/>
<feature type="transmembrane region" description="Helical" evidence="1">
    <location>
        <begin position="90"/>
        <end position="109"/>
    </location>
</feature>
<feature type="transmembrane region" description="Helical" evidence="1">
    <location>
        <begin position="49"/>
        <end position="78"/>
    </location>
</feature>
<reference evidence="4" key="1">
    <citation type="submission" date="2017-01" db="EMBL/GenBank/DDBJ databases">
        <title>Genome sequence of Rouxiella sp. ERMR1:05.</title>
        <authorList>
            <person name="Kumar R."/>
            <person name="Singh D."/>
            <person name="Kumar S."/>
        </authorList>
    </citation>
    <scope>NUCLEOTIDE SEQUENCE [LARGE SCALE GENOMIC DNA]</scope>
    <source>
        <strain evidence="4">ERMR1:05</strain>
        <plasmid evidence="4">unnamed3</plasmid>
    </source>
</reference>
<geneLocation type="plasmid" evidence="3 4">
    <name>unnamed3</name>
</geneLocation>
<keyword evidence="4" id="KW-1185">Reference proteome</keyword>
<accession>A0A2L1UZ52</accession>
<feature type="domain" description="Prepilin type IV endopeptidase peptidase" evidence="2">
    <location>
        <begin position="73"/>
        <end position="177"/>
    </location>
</feature>
<proteinExistence type="predicted"/>
<dbReference type="AlphaFoldDB" id="A0A2L1UZ52"/>
<feature type="transmembrane region" description="Helical" evidence="1">
    <location>
        <begin position="185"/>
        <end position="203"/>
    </location>
</feature>
<keyword evidence="1" id="KW-1133">Transmembrane helix</keyword>
<feature type="transmembrane region" description="Helical" evidence="1">
    <location>
        <begin position="115"/>
        <end position="137"/>
    </location>
</feature>
<sequence>MMLIVPFVVIFALFLAFNLPRLYESAKDSAFRSCEETEKRQNTARTRPLLAVILLSGGVLPAWLITHSPLFSLFVLLLGSAAYIDCVTQWVPDVLIFSLSWSALCTVLPQEPDALPALAGAATMLIPVLTLNFIATLRGQPPALAFGDLYVLPALGVWLTPNSAAICLSISLTLAMLAGKYLRDVPFITVLYPVFMGGFLCGGW</sequence>
<dbReference type="KEGG" id="rox:BV494_25335"/>
<protein>
    <submittedName>
        <fullName evidence="3">Prepilin peptidase</fullName>
    </submittedName>
</protein>
<name>A0A2L1UZ52_9GAMM</name>
<evidence type="ECO:0000259" key="2">
    <source>
        <dbReference type="Pfam" id="PF01478"/>
    </source>
</evidence>
<keyword evidence="3" id="KW-0614">Plasmid</keyword>
<evidence type="ECO:0000256" key="1">
    <source>
        <dbReference type="SAM" id="Phobius"/>
    </source>
</evidence>
<keyword evidence="1" id="KW-0812">Transmembrane</keyword>
<gene>
    <name evidence="3" type="ORF">BV494_25335</name>
</gene>
<dbReference type="GO" id="GO:0004190">
    <property type="term" value="F:aspartic-type endopeptidase activity"/>
    <property type="evidence" value="ECO:0007669"/>
    <property type="project" value="InterPro"/>
</dbReference>
<dbReference type="GO" id="GO:0016020">
    <property type="term" value="C:membrane"/>
    <property type="evidence" value="ECO:0007669"/>
    <property type="project" value="InterPro"/>
</dbReference>
<dbReference type="EMBL" id="CP019065">
    <property type="protein sequence ID" value="AVF38205.1"/>
    <property type="molecule type" value="Genomic_DNA"/>
</dbReference>
<dbReference type="Pfam" id="PF01478">
    <property type="entry name" value="Peptidase_A24"/>
    <property type="match status" value="1"/>
</dbReference>
<dbReference type="InterPro" id="IPR000045">
    <property type="entry name" value="Prepilin_IV_endopep_pep"/>
</dbReference>
<dbReference type="Proteomes" id="UP000239197">
    <property type="component" value="Plasmid unnamed3"/>
</dbReference>
<evidence type="ECO:0000313" key="3">
    <source>
        <dbReference type="EMBL" id="AVF38205.1"/>
    </source>
</evidence>
<evidence type="ECO:0000313" key="4">
    <source>
        <dbReference type="Proteomes" id="UP000239197"/>
    </source>
</evidence>
<keyword evidence="1" id="KW-0472">Membrane</keyword>
<feature type="transmembrane region" description="Helical" evidence="1">
    <location>
        <begin position="149"/>
        <end position="179"/>
    </location>
</feature>
<dbReference type="RefSeq" id="WP_104925524.1">
    <property type="nucleotide sequence ID" value="NZ_CP019065.1"/>
</dbReference>